<feature type="transmembrane region" description="Helical" evidence="5">
    <location>
        <begin position="81"/>
        <end position="105"/>
    </location>
</feature>
<dbReference type="InterPro" id="IPR050307">
    <property type="entry name" value="Sterol_Desaturase_Related"/>
</dbReference>
<keyword evidence="3 5" id="KW-1133">Transmembrane helix</keyword>
<keyword evidence="4 5" id="KW-0472">Membrane</keyword>
<reference evidence="7 8" key="1">
    <citation type="submission" date="2020-03" db="EMBL/GenBank/DDBJ databases">
        <authorList>
            <person name="Lai Q."/>
        </authorList>
    </citation>
    <scope>NUCLEOTIDE SEQUENCE [LARGE SCALE GENOMIC DNA]</scope>
    <source>
        <strain evidence="7 8">CCUG 25036</strain>
    </source>
</reference>
<evidence type="ECO:0000256" key="3">
    <source>
        <dbReference type="ARBA" id="ARBA00022989"/>
    </source>
</evidence>
<feature type="transmembrane region" description="Helical" evidence="5">
    <location>
        <begin position="125"/>
        <end position="148"/>
    </location>
</feature>
<evidence type="ECO:0000256" key="2">
    <source>
        <dbReference type="ARBA" id="ARBA00022692"/>
    </source>
</evidence>
<accession>A0A7X5U7P9</accession>
<dbReference type="RefSeq" id="WP_166946472.1">
    <property type="nucleotide sequence ID" value="NZ_CP077072.1"/>
</dbReference>
<dbReference type="GO" id="GO:0016491">
    <property type="term" value="F:oxidoreductase activity"/>
    <property type="evidence" value="ECO:0007669"/>
    <property type="project" value="InterPro"/>
</dbReference>
<feature type="transmembrane region" description="Helical" evidence="5">
    <location>
        <begin position="41"/>
        <end position="60"/>
    </location>
</feature>
<dbReference type="GO" id="GO:0008610">
    <property type="term" value="P:lipid biosynthetic process"/>
    <property type="evidence" value="ECO:0007669"/>
    <property type="project" value="InterPro"/>
</dbReference>
<comment type="subcellular location">
    <subcellularLocation>
        <location evidence="1">Membrane</location>
    </subcellularLocation>
</comment>
<evidence type="ECO:0000313" key="8">
    <source>
        <dbReference type="Proteomes" id="UP000490980"/>
    </source>
</evidence>
<feature type="domain" description="Fatty acid hydroxylase" evidence="6">
    <location>
        <begin position="134"/>
        <end position="273"/>
    </location>
</feature>
<dbReference type="EMBL" id="JAARLZ010000002">
    <property type="protein sequence ID" value="NII05354.1"/>
    <property type="molecule type" value="Genomic_DNA"/>
</dbReference>
<dbReference type="Pfam" id="PF04116">
    <property type="entry name" value="FA_hydroxylase"/>
    <property type="match status" value="1"/>
</dbReference>
<evidence type="ECO:0000259" key="6">
    <source>
        <dbReference type="Pfam" id="PF04116"/>
    </source>
</evidence>
<evidence type="ECO:0000256" key="5">
    <source>
        <dbReference type="SAM" id="Phobius"/>
    </source>
</evidence>
<protein>
    <submittedName>
        <fullName evidence="7">Sterol desaturase family protein</fullName>
    </submittedName>
</protein>
<gene>
    <name evidence="7" type="ORF">HBF25_03000</name>
</gene>
<comment type="caution">
    <text evidence="7">The sequence shown here is derived from an EMBL/GenBank/DDBJ whole genome shotgun (WGS) entry which is preliminary data.</text>
</comment>
<proteinExistence type="predicted"/>
<dbReference type="GO" id="GO:0005506">
    <property type="term" value="F:iron ion binding"/>
    <property type="evidence" value="ECO:0007669"/>
    <property type="project" value="InterPro"/>
</dbReference>
<keyword evidence="8" id="KW-1185">Reference proteome</keyword>
<dbReference type="Proteomes" id="UP000490980">
    <property type="component" value="Unassembled WGS sequence"/>
</dbReference>
<sequence>MHALEALWFTTVNWLSAHLIAPALASVHLTKLVDDPQEIAQYFLLTGIQVAIIAFVFRPMETLWPLEAWSERKGTRIDRAYTLIKLFGLLPLVTYLVISPLGHLFGGGGDDDPTGLFSLQGAFPWLGHHPVVLFLIYYAIYDFVYYVVHRLQHKIPWWWALHSLHHSQKQLNCWSNDRDHYLDDLLEVVCVSTVSVLIGVSPTEYALLVLIGELLQNFDHANIRVRFGPVLDKILVDPRYHRLHHMIVDPDRPGLHDCNYSFVFPIWDILFGTALYGEPARATGVGDPTVNADNDRGIVGQQLGVMKRFWASVRCKAGWRPGDVAFDENHRPVSVDEFDLHALEASQTPLAAVREPH</sequence>
<dbReference type="AlphaFoldDB" id="A0A7X5U7P9"/>
<evidence type="ECO:0000256" key="1">
    <source>
        <dbReference type="ARBA" id="ARBA00004370"/>
    </source>
</evidence>
<evidence type="ECO:0000313" key="7">
    <source>
        <dbReference type="EMBL" id="NII05354.1"/>
    </source>
</evidence>
<evidence type="ECO:0000256" key="4">
    <source>
        <dbReference type="ARBA" id="ARBA00023136"/>
    </source>
</evidence>
<name>A0A7X5U7P9_9GAMM</name>
<organism evidence="7 8">
    <name type="scientific">Luteibacter anthropi</name>
    <dbReference type="NCBI Taxonomy" id="564369"/>
    <lineage>
        <taxon>Bacteria</taxon>
        <taxon>Pseudomonadati</taxon>
        <taxon>Pseudomonadota</taxon>
        <taxon>Gammaproteobacteria</taxon>
        <taxon>Lysobacterales</taxon>
        <taxon>Rhodanobacteraceae</taxon>
        <taxon>Luteibacter</taxon>
    </lineage>
</organism>
<dbReference type="InterPro" id="IPR006694">
    <property type="entry name" value="Fatty_acid_hydroxylase"/>
</dbReference>
<dbReference type="GO" id="GO:0016020">
    <property type="term" value="C:membrane"/>
    <property type="evidence" value="ECO:0007669"/>
    <property type="project" value="UniProtKB-SubCell"/>
</dbReference>
<keyword evidence="2 5" id="KW-0812">Transmembrane</keyword>
<dbReference type="PANTHER" id="PTHR11863">
    <property type="entry name" value="STEROL DESATURASE"/>
    <property type="match status" value="1"/>
</dbReference>